<comment type="caution">
    <text evidence="5">The sequence shown here is derived from an EMBL/GenBank/DDBJ whole genome shotgun (WGS) entry which is preliminary data.</text>
</comment>
<evidence type="ECO:0000259" key="4">
    <source>
        <dbReference type="Pfam" id="PF00725"/>
    </source>
</evidence>
<organism evidence="5 6">
    <name type="scientific">Pseudodonghicola flavimaris</name>
    <dbReference type="NCBI Taxonomy" id="3050036"/>
    <lineage>
        <taxon>Bacteria</taxon>
        <taxon>Pseudomonadati</taxon>
        <taxon>Pseudomonadota</taxon>
        <taxon>Alphaproteobacteria</taxon>
        <taxon>Rhodobacterales</taxon>
        <taxon>Paracoccaceae</taxon>
        <taxon>Pseudodonghicola</taxon>
    </lineage>
</organism>
<dbReference type="InterPro" id="IPR008927">
    <property type="entry name" value="6-PGluconate_DH-like_C_sf"/>
</dbReference>
<keyword evidence="2" id="KW-0456">Lyase</keyword>
<gene>
    <name evidence="5" type="ORF">QO033_04155</name>
</gene>
<reference evidence="5 6" key="1">
    <citation type="submission" date="2023-05" db="EMBL/GenBank/DDBJ databases">
        <title>Pseudodonghicola sp. nov.</title>
        <authorList>
            <person name="Huang J."/>
        </authorList>
    </citation>
    <scope>NUCLEOTIDE SEQUENCE [LARGE SCALE GENOMIC DNA]</scope>
    <source>
        <strain evidence="5 6">IC7</strain>
    </source>
</reference>
<dbReference type="InterPro" id="IPR036291">
    <property type="entry name" value="NAD(P)-bd_dom_sf"/>
</dbReference>
<dbReference type="Gene3D" id="1.10.1040.50">
    <property type="match status" value="1"/>
</dbReference>
<dbReference type="SUPFAM" id="SSF51735">
    <property type="entry name" value="NAD(P)-binding Rossmann-fold domains"/>
    <property type="match status" value="1"/>
</dbReference>
<keyword evidence="3" id="KW-0511">Multifunctional enzyme</keyword>
<keyword evidence="6" id="KW-1185">Reference proteome</keyword>
<evidence type="ECO:0000256" key="1">
    <source>
        <dbReference type="ARBA" id="ARBA00023235"/>
    </source>
</evidence>
<evidence type="ECO:0000256" key="2">
    <source>
        <dbReference type="ARBA" id="ARBA00023239"/>
    </source>
</evidence>
<dbReference type="EMBL" id="JASNJD010000002">
    <property type="protein sequence ID" value="MDK3016855.1"/>
    <property type="molecule type" value="Genomic_DNA"/>
</dbReference>
<evidence type="ECO:0000256" key="3">
    <source>
        <dbReference type="ARBA" id="ARBA00023268"/>
    </source>
</evidence>
<dbReference type="RefSeq" id="WP_284479668.1">
    <property type="nucleotide sequence ID" value="NZ_JASNJD010000002.1"/>
</dbReference>
<keyword evidence="1" id="KW-0413">Isomerase</keyword>
<name>A0ABT7EWY7_9RHOB</name>
<dbReference type="Pfam" id="PF00725">
    <property type="entry name" value="3HCDH"/>
    <property type="match status" value="1"/>
</dbReference>
<dbReference type="Gene3D" id="3.40.50.720">
    <property type="entry name" value="NAD(P)-binding Rossmann-like Domain"/>
    <property type="match status" value="1"/>
</dbReference>
<dbReference type="PANTHER" id="PTHR23309">
    <property type="entry name" value="3-HYDROXYACYL-COA DEHYROGENASE"/>
    <property type="match status" value="1"/>
</dbReference>
<dbReference type="InterPro" id="IPR006108">
    <property type="entry name" value="3HC_DH_C"/>
</dbReference>
<proteinExistence type="predicted"/>
<feature type="domain" description="3-hydroxyacyl-CoA dehydrogenase C-terminal" evidence="4">
    <location>
        <begin position="160"/>
        <end position="242"/>
    </location>
</feature>
<accession>A0ABT7EWY7</accession>
<evidence type="ECO:0000313" key="6">
    <source>
        <dbReference type="Proteomes" id="UP001243757"/>
    </source>
</evidence>
<sequence>MGARALILGAGPGAVGLAQLLMRAGYAPELCEPDPDAARRLGDLLARAGVDLPLVTGTGDPEAAALAIEAMEEEAGATRQAHLQALLHRCDPAVPVLSTSLSHLPARAIGFRLAAPMQLRPLVEIAAGPIAPADQIGALFALARAMERRPVAAPVGRPSIASRLSARLAGTAEQLLMQGAIPHELDEAMVARGWDLGLFEAQDLIGLAASAAILPQSARPISSRMVAEGRLGKTAGVGWYRYPGGGGAVIDPLIEDLIREEAWFAEVPQRRWSGPEMLAHLLDALRREVSEMLADGTAASLAEVQTVCAAGLGFSGGLEVDPAEG</sequence>
<evidence type="ECO:0000313" key="5">
    <source>
        <dbReference type="EMBL" id="MDK3016855.1"/>
    </source>
</evidence>
<protein>
    <submittedName>
        <fullName evidence="5">3-hydroxyacyl-CoA dehydrogenase family protein</fullName>
    </submittedName>
</protein>
<dbReference type="Proteomes" id="UP001243757">
    <property type="component" value="Unassembled WGS sequence"/>
</dbReference>
<dbReference type="SUPFAM" id="SSF48179">
    <property type="entry name" value="6-phosphogluconate dehydrogenase C-terminal domain-like"/>
    <property type="match status" value="1"/>
</dbReference>